<dbReference type="Gene3D" id="2.60.200.20">
    <property type="match status" value="1"/>
</dbReference>
<proteinExistence type="predicted"/>
<evidence type="ECO:0000256" key="3">
    <source>
        <dbReference type="SAM" id="Phobius"/>
    </source>
</evidence>
<evidence type="ECO:0000259" key="4">
    <source>
        <dbReference type="PROSITE" id="PS50006"/>
    </source>
</evidence>
<dbReference type="PROSITE" id="PS50006">
    <property type="entry name" value="FHA_DOMAIN"/>
    <property type="match status" value="1"/>
</dbReference>
<evidence type="ECO:0000313" key="5">
    <source>
        <dbReference type="EMBL" id="GAA4700680.1"/>
    </source>
</evidence>
<dbReference type="SMART" id="SM00240">
    <property type="entry name" value="FHA"/>
    <property type="match status" value="1"/>
</dbReference>
<dbReference type="InterPro" id="IPR008984">
    <property type="entry name" value="SMAD_FHA_dom_sf"/>
</dbReference>
<organism evidence="5 6">
    <name type="scientific">Kocuria gwangalliensis</name>
    <dbReference type="NCBI Taxonomy" id="501592"/>
    <lineage>
        <taxon>Bacteria</taxon>
        <taxon>Bacillati</taxon>
        <taxon>Actinomycetota</taxon>
        <taxon>Actinomycetes</taxon>
        <taxon>Micrococcales</taxon>
        <taxon>Micrococcaceae</taxon>
        <taxon>Kocuria</taxon>
    </lineage>
</organism>
<keyword evidence="3" id="KW-0812">Transmembrane</keyword>
<comment type="caution">
    <text evidence="5">The sequence shown here is derived from an EMBL/GenBank/DDBJ whole genome shotgun (WGS) entry which is preliminary data.</text>
</comment>
<evidence type="ECO:0000256" key="1">
    <source>
        <dbReference type="ARBA" id="ARBA00022553"/>
    </source>
</evidence>
<feature type="domain" description="FHA" evidence="4">
    <location>
        <begin position="100"/>
        <end position="149"/>
    </location>
</feature>
<dbReference type="Pfam" id="PF00498">
    <property type="entry name" value="FHA"/>
    <property type="match status" value="1"/>
</dbReference>
<evidence type="ECO:0000256" key="2">
    <source>
        <dbReference type="SAM" id="MobiDB-lite"/>
    </source>
</evidence>
<feature type="region of interest" description="Disordered" evidence="2">
    <location>
        <begin position="43"/>
        <end position="74"/>
    </location>
</feature>
<dbReference type="InterPro" id="IPR050923">
    <property type="entry name" value="Cell_Proc_Reg/RNA_Proc"/>
</dbReference>
<keyword evidence="3" id="KW-1133">Transmembrane helix</keyword>
<keyword evidence="1" id="KW-0597">Phosphoprotein</keyword>
<keyword evidence="6" id="KW-1185">Reference proteome</keyword>
<name>A0ABP8X4H9_9MICC</name>
<dbReference type="RefSeq" id="WP_303382691.1">
    <property type="nucleotide sequence ID" value="NZ_BAABLN010000029.1"/>
</dbReference>
<evidence type="ECO:0000313" key="6">
    <source>
        <dbReference type="Proteomes" id="UP001501446"/>
    </source>
</evidence>
<protein>
    <submittedName>
        <fullName evidence="5">FHA domain-containing protein</fullName>
    </submittedName>
</protein>
<gene>
    <name evidence="5" type="ORF">GCM10025781_18730</name>
</gene>
<dbReference type="EMBL" id="BAABLN010000029">
    <property type="protein sequence ID" value="GAA4700680.1"/>
    <property type="molecule type" value="Genomic_DNA"/>
</dbReference>
<accession>A0ABP8X4H9</accession>
<dbReference type="Proteomes" id="UP001501446">
    <property type="component" value="Unassembled WGS sequence"/>
</dbReference>
<dbReference type="InterPro" id="IPR000253">
    <property type="entry name" value="FHA_dom"/>
</dbReference>
<sequence>MSELTVTLLRFGFLALLWIFIFAVIASQARDLAVGNRARAAINNARKKRPAAREERPATPPAGKDSGATTTGGTRYRPRTLVIVDGPLSGSSFQLGSAPILLGRSAESTVPLEDDYASGRHARLFAQGSRWFLEDLGSTNGTFLQGQQLSRATAVDPGVQFRVGRTVMELRP</sequence>
<keyword evidence="3" id="KW-0472">Membrane</keyword>
<dbReference type="SUPFAM" id="SSF49879">
    <property type="entry name" value="SMAD/FHA domain"/>
    <property type="match status" value="1"/>
</dbReference>
<feature type="transmembrane region" description="Helical" evidence="3">
    <location>
        <begin position="6"/>
        <end position="27"/>
    </location>
</feature>
<reference evidence="6" key="1">
    <citation type="journal article" date="2019" name="Int. J. Syst. Evol. Microbiol.">
        <title>The Global Catalogue of Microorganisms (GCM) 10K type strain sequencing project: providing services to taxonomists for standard genome sequencing and annotation.</title>
        <authorList>
            <consortium name="The Broad Institute Genomics Platform"/>
            <consortium name="The Broad Institute Genome Sequencing Center for Infectious Disease"/>
            <person name="Wu L."/>
            <person name="Ma J."/>
        </authorList>
    </citation>
    <scope>NUCLEOTIDE SEQUENCE [LARGE SCALE GENOMIC DNA]</scope>
    <source>
        <strain evidence="6">JCM 18958</strain>
    </source>
</reference>
<dbReference type="PANTHER" id="PTHR23308">
    <property type="entry name" value="NUCLEAR INHIBITOR OF PROTEIN PHOSPHATASE-1"/>
    <property type="match status" value="1"/>
</dbReference>